<sequence>MISRTGFSTVAKSGSVARLLSTSAANASESYSFVQSRIEYRNEIASLRKKFIKEEKSRREKLARDAEAQQEKIMKAKAARLETKRQQQVIRAKEVAREKTIHDEKVRKNFEEKVVVRQERNAEVERRREALVALLRQQSAKWTTKDNYTKKLKEDVFIYSPLQISARGSFDPSSTSGSAISWLEKLQRMKPAGVHDNSDEAAASAVASAADEEAIASVSSNVDKDVVDYFKWIKKDE</sequence>
<keyword evidence="1" id="KW-0175">Coiled coil</keyword>
<gene>
    <name evidence="2" type="ORF">PDE001_LOCUS8489</name>
</gene>
<dbReference type="AlphaFoldDB" id="A0AAV0V153"/>
<comment type="caution">
    <text evidence="2">The sequence shown here is derived from an EMBL/GenBank/DDBJ whole genome shotgun (WGS) entry which is preliminary data.</text>
</comment>
<evidence type="ECO:0000313" key="3">
    <source>
        <dbReference type="Proteomes" id="UP001162029"/>
    </source>
</evidence>
<reference evidence="2" key="1">
    <citation type="submission" date="2022-12" db="EMBL/GenBank/DDBJ databases">
        <authorList>
            <person name="Webb A."/>
        </authorList>
    </citation>
    <scope>NUCLEOTIDE SEQUENCE</scope>
    <source>
        <strain evidence="2">Pd1</strain>
    </source>
</reference>
<evidence type="ECO:0000313" key="2">
    <source>
        <dbReference type="EMBL" id="CAI5742957.1"/>
    </source>
</evidence>
<evidence type="ECO:0000256" key="1">
    <source>
        <dbReference type="SAM" id="Coils"/>
    </source>
</evidence>
<organism evidence="2 3">
    <name type="scientific">Peronospora destructor</name>
    <dbReference type="NCBI Taxonomy" id="86335"/>
    <lineage>
        <taxon>Eukaryota</taxon>
        <taxon>Sar</taxon>
        <taxon>Stramenopiles</taxon>
        <taxon>Oomycota</taxon>
        <taxon>Peronosporomycetes</taxon>
        <taxon>Peronosporales</taxon>
        <taxon>Peronosporaceae</taxon>
        <taxon>Peronospora</taxon>
    </lineage>
</organism>
<keyword evidence="3" id="KW-1185">Reference proteome</keyword>
<feature type="coiled-coil region" evidence="1">
    <location>
        <begin position="52"/>
        <end position="86"/>
    </location>
</feature>
<protein>
    <submittedName>
        <fullName evidence="2">Uncharacterized protein</fullName>
    </submittedName>
</protein>
<dbReference type="EMBL" id="CANTFM010001807">
    <property type="protein sequence ID" value="CAI5742957.1"/>
    <property type="molecule type" value="Genomic_DNA"/>
</dbReference>
<name>A0AAV0V153_9STRA</name>
<dbReference type="Proteomes" id="UP001162029">
    <property type="component" value="Unassembled WGS sequence"/>
</dbReference>
<accession>A0AAV0V153</accession>
<proteinExistence type="predicted"/>